<dbReference type="EMBL" id="JAMDLY010000010">
    <property type="protein sequence ID" value="MCY9529713.1"/>
    <property type="molecule type" value="Genomic_DNA"/>
</dbReference>
<dbReference type="Proteomes" id="UP001527090">
    <property type="component" value="Unassembled WGS sequence"/>
</dbReference>
<proteinExistence type="predicted"/>
<evidence type="ECO:0008006" key="3">
    <source>
        <dbReference type="Google" id="ProtNLM"/>
    </source>
</evidence>
<accession>A0ABT4EB36</accession>
<evidence type="ECO:0000313" key="2">
    <source>
        <dbReference type="Proteomes" id="UP001527090"/>
    </source>
</evidence>
<keyword evidence="2" id="KW-1185">Reference proteome</keyword>
<gene>
    <name evidence="1" type="ORF">M5X04_10255</name>
</gene>
<evidence type="ECO:0000313" key="1">
    <source>
        <dbReference type="EMBL" id="MCY9529713.1"/>
    </source>
</evidence>
<sequence>MTIEYFISKENEGWDYTRVIVTQCSTGNEIVLIRNIGTFLFEWVLKDKESYLLCGQDYQGYTIVNLKDMKVIDFVPEEFYEGKGFCWAEIQYTNEIDVLVVGGCYWADEYEIVLYDFSNPLQLPYKEIKRIKPYERIIGWIDNSNFQYEDEEGNRQIVKIF</sequence>
<dbReference type="RefSeq" id="WP_139170730.1">
    <property type="nucleotide sequence ID" value="NZ_JAMDLY010000010.1"/>
</dbReference>
<protein>
    <recommendedName>
        <fullName evidence="3">YopX protein domain-containing protein</fullName>
    </recommendedName>
</protein>
<organism evidence="1 2">
    <name type="scientific">Paenibacillus alvei</name>
    <name type="common">Bacillus alvei</name>
    <dbReference type="NCBI Taxonomy" id="44250"/>
    <lineage>
        <taxon>Bacteria</taxon>
        <taxon>Bacillati</taxon>
        <taxon>Bacillota</taxon>
        <taxon>Bacilli</taxon>
        <taxon>Bacillales</taxon>
        <taxon>Paenibacillaceae</taxon>
        <taxon>Paenibacillus</taxon>
    </lineage>
</organism>
<comment type="caution">
    <text evidence="1">The sequence shown here is derived from an EMBL/GenBank/DDBJ whole genome shotgun (WGS) entry which is preliminary data.</text>
</comment>
<reference evidence="1 2" key="1">
    <citation type="submission" date="2022-05" db="EMBL/GenBank/DDBJ databases">
        <title>Genome Sequencing of Bee-Associated Microbes.</title>
        <authorList>
            <person name="Dunlap C."/>
        </authorList>
    </citation>
    <scope>NUCLEOTIDE SEQUENCE [LARGE SCALE GENOMIC DNA]</scope>
    <source>
        <strain evidence="1 2">NRRL NRS-750</strain>
    </source>
</reference>
<name>A0ABT4EB36_PAEAL</name>